<dbReference type="FunFam" id="1.10.510.10:FF:000078">
    <property type="entry name" value="Serine/threonine-protein kinase PRP4 homolog"/>
    <property type="match status" value="1"/>
</dbReference>
<dbReference type="SUPFAM" id="SSF56112">
    <property type="entry name" value="Protein kinase-like (PK-like)"/>
    <property type="match status" value="1"/>
</dbReference>
<dbReference type="OrthoDB" id="9332038at2759"/>
<feature type="domain" description="Protein kinase" evidence="10">
    <location>
        <begin position="529"/>
        <end position="850"/>
    </location>
</feature>
<feature type="region of interest" description="Disordered" evidence="9">
    <location>
        <begin position="1"/>
        <end position="299"/>
    </location>
</feature>
<protein>
    <recommendedName>
        <fullName evidence="1">non-specific serine/threonine protein kinase</fullName>
        <ecNumber evidence="1">2.7.11.1</ecNumber>
    </recommendedName>
</protein>
<feature type="compositionally biased region" description="Basic and acidic residues" evidence="9">
    <location>
        <begin position="65"/>
        <end position="94"/>
    </location>
</feature>
<dbReference type="Pfam" id="PF00069">
    <property type="entry name" value="Pkinase"/>
    <property type="match status" value="1"/>
</dbReference>
<evidence type="ECO:0000313" key="12">
    <source>
        <dbReference type="Proteomes" id="UP000036947"/>
    </source>
</evidence>
<feature type="compositionally biased region" description="Low complexity" evidence="9">
    <location>
        <begin position="135"/>
        <end position="145"/>
    </location>
</feature>
<dbReference type="Gene3D" id="1.10.510.10">
    <property type="entry name" value="Transferase(Phosphotransferase) domain 1"/>
    <property type="match status" value="1"/>
</dbReference>
<feature type="compositionally biased region" description="Basic and acidic residues" evidence="9">
    <location>
        <begin position="30"/>
        <end position="39"/>
    </location>
</feature>
<dbReference type="GO" id="GO:0004674">
    <property type="term" value="F:protein serine/threonine kinase activity"/>
    <property type="evidence" value="ECO:0007669"/>
    <property type="project" value="UniProtKB-KW"/>
</dbReference>
<feature type="compositionally biased region" description="Basic and acidic residues" evidence="9">
    <location>
        <begin position="11"/>
        <end position="20"/>
    </location>
</feature>
<dbReference type="InterPro" id="IPR011009">
    <property type="entry name" value="Kinase-like_dom_sf"/>
</dbReference>
<dbReference type="InterPro" id="IPR017441">
    <property type="entry name" value="Protein_kinase_ATP_BS"/>
</dbReference>
<feature type="compositionally biased region" description="Polar residues" evidence="9">
    <location>
        <begin position="251"/>
        <end position="274"/>
    </location>
</feature>
<dbReference type="GO" id="GO:0005524">
    <property type="term" value="F:ATP binding"/>
    <property type="evidence" value="ECO:0007669"/>
    <property type="project" value="UniProtKB-UniRule"/>
</dbReference>
<proteinExistence type="inferred from homology"/>
<feature type="region of interest" description="Disordered" evidence="9">
    <location>
        <begin position="852"/>
        <end position="873"/>
    </location>
</feature>
<dbReference type="InterPro" id="IPR050494">
    <property type="entry name" value="Ser_Thr_dual-spec_kinase"/>
</dbReference>
<dbReference type="PANTHER" id="PTHR24058">
    <property type="entry name" value="DUAL SPECIFICITY PROTEIN KINASE"/>
    <property type="match status" value="1"/>
</dbReference>
<keyword evidence="5 11" id="KW-0418">Kinase</keyword>
<keyword evidence="12" id="KW-1185">Reference proteome</keyword>
<name>A0A0L0N5Z7_TOLOC</name>
<comment type="caution">
    <text evidence="11">The sequence shown here is derived from an EMBL/GenBank/DDBJ whole genome shotgun (WGS) entry which is preliminary data.</text>
</comment>
<keyword evidence="2" id="KW-0723">Serine/threonine-protein kinase</keyword>
<feature type="compositionally biased region" description="Basic and acidic residues" evidence="9">
    <location>
        <begin position="426"/>
        <end position="439"/>
    </location>
</feature>
<dbReference type="PROSITE" id="PS50011">
    <property type="entry name" value="PROTEIN_KINASE_DOM"/>
    <property type="match status" value="1"/>
</dbReference>
<gene>
    <name evidence="11" type="ORF">TOPH_05793</name>
</gene>
<dbReference type="STRING" id="1163406.A0A0L0N5Z7"/>
<evidence type="ECO:0000256" key="6">
    <source>
        <dbReference type="ARBA" id="ARBA00022840"/>
    </source>
</evidence>
<keyword evidence="3" id="KW-0808">Transferase</keyword>
<feature type="compositionally biased region" description="Low complexity" evidence="9">
    <location>
        <begin position="327"/>
        <end position="337"/>
    </location>
</feature>
<keyword evidence="4 8" id="KW-0547">Nucleotide-binding</keyword>
<dbReference type="PANTHER" id="PTHR24058:SF103">
    <property type="entry name" value="SERINE_THREONINE-PROTEIN KINASE PRP4 HOMOLOG"/>
    <property type="match status" value="1"/>
</dbReference>
<feature type="compositionally biased region" description="Basic and acidic residues" evidence="9">
    <location>
        <begin position="152"/>
        <end position="194"/>
    </location>
</feature>
<dbReference type="EMBL" id="LFRF01000018">
    <property type="protein sequence ID" value="KND89441.1"/>
    <property type="molecule type" value="Genomic_DNA"/>
</dbReference>
<feature type="compositionally biased region" description="Polar residues" evidence="9">
    <location>
        <begin position="338"/>
        <end position="371"/>
    </location>
</feature>
<dbReference type="InterPro" id="IPR008271">
    <property type="entry name" value="Ser/Thr_kinase_AS"/>
</dbReference>
<feature type="compositionally biased region" description="Acidic residues" evidence="9">
    <location>
        <begin position="1"/>
        <end position="10"/>
    </location>
</feature>
<evidence type="ECO:0000256" key="5">
    <source>
        <dbReference type="ARBA" id="ARBA00022777"/>
    </source>
</evidence>
<keyword evidence="6 8" id="KW-0067">ATP-binding</keyword>
<evidence type="ECO:0000259" key="10">
    <source>
        <dbReference type="PROSITE" id="PS50011"/>
    </source>
</evidence>
<evidence type="ECO:0000256" key="3">
    <source>
        <dbReference type="ARBA" id="ARBA00022679"/>
    </source>
</evidence>
<dbReference type="PROSITE" id="PS00108">
    <property type="entry name" value="PROTEIN_KINASE_ST"/>
    <property type="match status" value="1"/>
</dbReference>
<feature type="compositionally biased region" description="Acidic residues" evidence="9">
    <location>
        <begin position="464"/>
        <end position="478"/>
    </location>
</feature>
<evidence type="ECO:0000256" key="9">
    <source>
        <dbReference type="SAM" id="MobiDB-lite"/>
    </source>
</evidence>
<dbReference type="EC" id="2.7.11.1" evidence="1"/>
<feature type="compositionally biased region" description="Basic and acidic residues" evidence="9">
    <location>
        <begin position="205"/>
        <end position="250"/>
    </location>
</feature>
<sequence length="873" mass="98188">MSSSSDEGEIRDDGIGELKASHQNSLGENGVDRQGRNRDPSPALDSASRGSGSSRRSRSPRGFKRPRDDSDHYDGGGRDYDSRQSRSHRDERPRNGYYASGRDRDSRLPHNFYDDAPRDDHRRPRVSYEDLDAPSSRASSLYSDSRQNARNNDSDQYRNRDRDGAGRRNRGRGHDWGRDRADNRGREPSFDEPHRRRSRSPHRSRRDDRPRGDRLAEDGIHDSRDRSARAVHFGDEKGSKRKSRGVEDALRSQSGKYQKQNGTADGKNATTTPSERAREPSNEQDYEVQAPVDEDAEIERRRKRREELLAKSSSATPLLIHVVGAAAEKAARVASPASTQPETQLSVLETGTPRTPASGKPSSLPWSTPVVSNDLEWESPGSPASRDEPPPSGNNPLDDNSLINTHSNAVANEEDGPSAADYDPTVDMREDEAREERKHGLTVIHGQAQPAESAQRSAQPPQAEDPDQASDQEDDDGFDMFADEYDAVQYAAQQKQRQPRAQAQGGMLEDEDKEGFYKVRIGEILGGRYTIRAVLGQGMYARVARALDSKTQKVVAVKLMRKNDAMKKGGYTEIDILKKLNDADAEGKKYIVRFQTHFLHRGFLCMVFEGLDMNLREVLRKFGKDVGINLTATRMFAEQIFIGLQHMRENHIIHADLKPDNILINSTRTVVKICDLGTAINLDDAASQQEQLTPYLVSRFYRAPEIVLGMPYGYAIDVWAIGCTLFELFTGKILFQGRNNNQMLKAIMQIRGRMHYKYSKHGKMWADHFDDKGNFVSMEFDEVTNKPVKRTMTAVTPTRPLGTRLDEAGAGMSADEKKELDRFKDLRENCLLVNADKRITPEKALQHDFFTMAKTKKKTQPEKAKKQEASSAA</sequence>
<accession>A0A0L0N5Z7</accession>
<feature type="compositionally biased region" description="Basic residues" evidence="9">
    <location>
        <begin position="195"/>
        <end position="204"/>
    </location>
</feature>
<dbReference type="AlphaFoldDB" id="A0A0L0N5Z7"/>
<evidence type="ECO:0000256" key="2">
    <source>
        <dbReference type="ARBA" id="ARBA00022527"/>
    </source>
</evidence>
<feature type="compositionally biased region" description="Acidic residues" evidence="9">
    <location>
        <begin position="282"/>
        <end position="297"/>
    </location>
</feature>
<feature type="compositionally biased region" description="Polar residues" evidence="9">
    <location>
        <begin position="394"/>
        <end position="410"/>
    </location>
</feature>
<dbReference type="Gene3D" id="3.30.200.20">
    <property type="entry name" value="Phosphorylase Kinase, domain 1"/>
    <property type="match status" value="1"/>
</dbReference>
<feature type="compositionally biased region" description="Basic residues" evidence="9">
    <location>
        <begin position="55"/>
        <end position="64"/>
    </location>
</feature>
<feature type="compositionally biased region" description="Basic and acidic residues" evidence="9">
    <location>
        <begin position="859"/>
        <end position="873"/>
    </location>
</feature>
<evidence type="ECO:0000313" key="11">
    <source>
        <dbReference type="EMBL" id="KND89441.1"/>
    </source>
</evidence>
<evidence type="ECO:0000256" key="1">
    <source>
        <dbReference type="ARBA" id="ARBA00012513"/>
    </source>
</evidence>
<reference evidence="11 12" key="1">
    <citation type="journal article" date="2015" name="BMC Genomics">
        <title>The genome of the truffle-parasite Tolypocladium ophioglossoides and the evolution of antifungal peptaibiotics.</title>
        <authorList>
            <person name="Quandt C.A."/>
            <person name="Bushley K.E."/>
            <person name="Spatafora J.W."/>
        </authorList>
    </citation>
    <scope>NUCLEOTIDE SEQUENCE [LARGE SCALE GENOMIC DNA]</scope>
    <source>
        <strain evidence="11 12">CBS 100239</strain>
    </source>
</reference>
<dbReference type="Proteomes" id="UP000036947">
    <property type="component" value="Unassembled WGS sequence"/>
</dbReference>
<feature type="compositionally biased region" description="Basic and acidic residues" evidence="9">
    <location>
        <begin position="101"/>
        <end position="128"/>
    </location>
</feature>
<organism evidence="11 12">
    <name type="scientific">Tolypocladium ophioglossoides (strain CBS 100239)</name>
    <name type="common">Snaketongue truffleclub</name>
    <name type="synonym">Elaphocordyceps ophioglossoides</name>
    <dbReference type="NCBI Taxonomy" id="1163406"/>
    <lineage>
        <taxon>Eukaryota</taxon>
        <taxon>Fungi</taxon>
        <taxon>Dikarya</taxon>
        <taxon>Ascomycota</taxon>
        <taxon>Pezizomycotina</taxon>
        <taxon>Sordariomycetes</taxon>
        <taxon>Hypocreomycetidae</taxon>
        <taxon>Hypocreales</taxon>
        <taxon>Ophiocordycipitaceae</taxon>
        <taxon>Tolypocladium</taxon>
    </lineage>
</organism>
<comment type="similarity">
    <text evidence="7">Belongs to the protein kinase superfamily. CMGC Ser/Thr protein kinase family.</text>
</comment>
<dbReference type="InterPro" id="IPR000719">
    <property type="entry name" value="Prot_kinase_dom"/>
</dbReference>
<dbReference type="PROSITE" id="PS00107">
    <property type="entry name" value="PROTEIN_KINASE_ATP"/>
    <property type="match status" value="1"/>
</dbReference>
<feature type="binding site" evidence="8">
    <location>
        <position position="558"/>
    </location>
    <ligand>
        <name>ATP</name>
        <dbReference type="ChEBI" id="CHEBI:30616"/>
    </ligand>
</feature>
<dbReference type="SMART" id="SM00220">
    <property type="entry name" value="S_TKc"/>
    <property type="match status" value="1"/>
</dbReference>
<evidence type="ECO:0000256" key="7">
    <source>
        <dbReference type="ARBA" id="ARBA00023596"/>
    </source>
</evidence>
<evidence type="ECO:0000256" key="8">
    <source>
        <dbReference type="PROSITE-ProRule" id="PRU10141"/>
    </source>
</evidence>
<feature type="region of interest" description="Disordered" evidence="9">
    <location>
        <begin position="327"/>
        <end position="478"/>
    </location>
</feature>
<evidence type="ECO:0000256" key="4">
    <source>
        <dbReference type="ARBA" id="ARBA00022741"/>
    </source>
</evidence>